<keyword evidence="3" id="KW-0150">Chloroplast</keyword>
<evidence type="ECO:0000256" key="7">
    <source>
        <dbReference type="ARBA" id="ARBA00022946"/>
    </source>
</evidence>
<keyword evidence="7" id="KW-0809">Transit peptide</keyword>
<dbReference type="AlphaFoldDB" id="A0A1J3H4M4"/>
<protein>
    <recommendedName>
        <fullName evidence="9">Protein ORGANELLE TRANSCRIPT PROCESSING 51</fullName>
    </recommendedName>
</protein>
<dbReference type="Pfam" id="PF01535">
    <property type="entry name" value="PPR"/>
    <property type="match status" value="6"/>
</dbReference>
<evidence type="ECO:0000256" key="2">
    <source>
        <dbReference type="ARBA" id="ARBA00007626"/>
    </source>
</evidence>
<dbReference type="InterPro" id="IPR011990">
    <property type="entry name" value="TPR-like_helical_dom_sf"/>
</dbReference>
<dbReference type="SUPFAM" id="SSF81901">
    <property type="entry name" value="HCP-like"/>
    <property type="match status" value="1"/>
</dbReference>
<comment type="similarity">
    <text evidence="2">Belongs to the PPR family. P subfamily.</text>
</comment>
<feature type="domain" description="Homing endonuclease LAGLIDADG" evidence="12">
    <location>
        <begin position="620"/>
        <end position="780"/>
    </location>
</feature>
<dbReference type="GO" id="GO:0004519">
    <property type="term" value="F:endonuclease activity"/>
    <property type="evidence" value="ECO:0007669"/>
    <property type="project" value="InterPro"/>
</dbReference>
<evidence type="ECO:0000256" key="10">
    <source>
        <dbReference type="PROSITE-ProRule" id="PRU00708"/>
    </source>
</evidence>
<evidence type="ECO:0000256" key="6">
    <source>
        <dbReference type="ARBA" id="ARBA00022737"/>
    </source>
</evidence>
<dbReference type="Gene3D" id="1.25.40.10">
    <property type="entry name" value="Tetratricopeptide repeat domain"/>
    <property type="match status" value="3"/>
</dbReference>
<dbReference type="InterPro" id="IPR004860">
    <property type="entry name" value="LAGLIDADG_dom"/>
</dbReference>
<evidence type="ECO:0000256" key="3">
    <source>
        <dbReference type="ARBA" id="ARBA00022528"/>
    </source>
</evidence>
<dbReference type="InterPro" id="IPR002885">
    <property type="entry name" value="PPR_rpt"/>
</dbReference>
<dbReference type="Gene3D" id="3.10.28.10">
    <property type="entry name" value="Homing endonucleases"/>
    <property type="match status" value="2"/>
</dbReference>
<dbReference type="SUPFAM" id="SSF55608">
    <property type="entry name" value="Homing endonucleases"/>
    <property type="match status" value="1"/>
</dbReference>
<feature type="repeat" description="PPR" evidence="10">
    <location>
        <begin position="517"/>
        <end position="551"/>
    </location>
</feature>
<dbReference type="PROSITE" id="PS51375">
    <property type="entry name" value="PPR"/>
    <property type="match status" value="2"/>
</dbReference>
<evidence type="ECO:0000256" key="8">
    <source>
        <dbReference type="ARBA" id="ARBA00023187"/>
    </source>
</evidence>
<feature type="repeat" description="PPR" evidence="10">
    <location>
        <begin position="448"/>
        <end position="482"/>
    </location>
</feature>
<dbReference type="InterPro" id="IPR027434">
    <property type="entry name" value="Homing_endonucl"/>
</dbReference>
<evidence type="ECO:0000256" key="5">
    <source>
        <dbReference type="ARBA" id="ARBA00022664"/>
    </source>
</evidence>
<dbReference type="Pfam" id="PF03161">
    <property type="entry name" value="LAGLIDADG_2"/>
    <property type="match status" value="1"/>
</dbReference>
<dbReference type="FunFam" id="1.25.40.10:FF:000296">
    <property type="entry name" value="Pentatricopeptide repeat-containing protein, chloroplastic"/>
    <property type="match status" value="1"/>
</dbReference>
<evidence type="ECO:0000256" key="1">
    <source>
        <dbReference type="ARBA" id="ARBA00004229"/>
    </source>
</evidence>
<evidence type="ECO:0000256" key="9">
    <source>
        <dbReference type="ARBA" id="ARBA00077892"/>
    </source>
</evidence>
<dbReference type="NCBIfam" id="TIGR00756">
    <property type="entry name" value="PPR"/>
    <property type="match status" value="2"/>
</dbReference>
<feature type="compositionally biased region" description="Acidic residues" evidence="11">
    <location>
        <begin position="808"/>
        <end position="817"/>
    </location>
</feature>
<evidence type="ECO:0000256" key="11">
    <source>
        <dbReference type="SAM" id="MobiDB-lite"/>
    </source>
</evidence>
<evidence type="ECO:0000313" key="13">
    <source>
        <dbReference type="EMBL" id="JAU63307.1"/>
    </source>
</evidence>
<accession>A0A1J3H4M4</accession>
<keyword evidence="6" id="KW-0677">Repeat</keyword>
<proteinExistence type="inferred from homology"/>
<organism evidence="13">
    <name type="scientific">Noccaea caerulescens</name>
    <name type="common">Alpine penny-cress</name>
    <name type="synonym">Thlaspi caerulescens</name>
    <dbReference type="NCBI Taxonomy" id="107243"/>
    <lineage>
        <taxon>Eukaryota</taxon>
        <taxon>Viridiplantae</taxon>
        <taxon>Streptophyta</taxon>
        <taxon>Embryophyta</taxon>
        <taxon>Tracheophyta</taxon>
        <taxon>Spermatophyta</taxon>
        <taxon>Magnoliopsida</taxon>
        <taxon>eudicotyledons</taxon>
        <taxon>Gunneridae</taxon>
        <taxon>Pentapetalae</taxon>
        <taxon>rosids</taxon>
        <taxon>malvids</taxon>
        <taxon>Brassicales</taxon>
        <taxon>Brassicaceae</taxon>
        <taxon>Coluteocarpeae</taxon>
        <taxon>Noccaea</taxon>
    </lineage>
</organism>
<keyword evidence="5" id="KW-0507">mRNA processing</keyword>
<sequence length="833" mass="95193">MTAPGAFDLSSSLSVASPFAAVTLTAFNIIPYVPLSHSSSSSLNLPRPLSFSLIRHRRSSSHRRCLRRLSFHRNETPFFSQSPTRSPPLPLTANSAAQHSGTFVEHVAGIKGSAEGSNEVYNFGDVETARNDLRNVTTRRIETDVEVREIEDLPEEWRRSKLAWLCKEVPSHKAVTLVRLLNAQKKWVRQEDATYIAVHCMRIRENETGFRVYRWMTQQNWYRFDFGLATKLADFLGKERKFTKSREVFDDIMNQGRVPSESTFHILVVAYLSSSEQGCFEEACSVYNRMIQLGGYKPRLSLHNSLFRALVSKQGGPSSDDVKQAEFIFHNAVTTGLEVQKDIYSGLIWLHSCQEEVDKERINSLREEMKEAGFEESKEVVVSLLRAYAKEGSVEEVERTWLELVDLGCGIPSQAFVYKMEAYSKAGDSAKALEIFRKMEKHIGGGATVSGYHKIIEVFCKVRQVESAESLLKEFVESGKKPLLPSYIEIVKMFFDLGLHERLEMAFVECLEKSQPSQTLYNIYLESLVKNGNLEKAGDVFDEMKNNGTINVNAKSCNTLLKGYLDSENHVKARKIYELMSLKKYEIGAPLLEKLDYILSLVKKEVKKKPVSLKLSKEQREVLVGLLLGGLQIESDKERKGHKIKFEFREKSQTHMILREHIHDQFREWLPPLSNLQEAIIPFEFSSISHSYFGFYADHFWPNARPEIPKLIHRWLSPHSLAYWYMYGGFRTSSGDIILRLKGSLEGVEKVVKALRAKSVECRVKKKGKVFWVGLQGTNSVCFWKLIELYVLEDLKDHLKPCSVSMEADGEEEEEEQSINFDTSTDHSDESFD</sequence>
<gene>
    <name evidence="13" type="ORF">LE_TR9008_c0_g1_i1_g.30673</name>
</gene>
<dbReference type="PANTHER" id="PTHR47539">
    <property type="entry name" value="PENTATRICOPEPTIDE REPEAT-CONTAINING PROTEIN OTP51, CHLOROPLASTIC"/>
    <property type="match status" value="1"/>
</dbReference>
<feature type="region of interest" description="Disordered" evidence="11">
    <location>
        <begin position="807"/>
        <end position="833"/>
    </location>
</feature>
<name>A0A1J3H4M4_NOCCA</name>
<dbReference type="FunFam" id="3.10.28.10:FF:000005">
    <property type="entry name" value="Pentatricopeptide repeat-containing protein At2g15820, chloroplastic"/>
    <property type="match status" value="1"/>
</dbReference>
<evidence type="ECO:0000256" key="4">
    <source>
        <dbReference type="ARBA" id="ARBA00022640"/>
    </source>
</evidence>
<dbReference type="GO" id="GO:0045292">
    <property type="term" value="P:mRNA cis splicing, via spliceosome"/>
    <property type="evidence" value="ECO:0007669"/>
    <property type="project" value="TreeGrafter"/>
</dbReference>
<feature type="compositionally biased region" description="Basic and acidic residues" evidence="11">
    <location>
        <begin position="824"/>
        <end position="833"/>
    </location>
</feature>
<keyword evidence="4" id="KW-0934">Plastid</keyword>
<dbReference type="GO" id="GO:0000373">
    <property type="term" value="P:Group II intron splicing"/>
    <property type="evidence" value="ECO:0007669"/>
    <property type="project" value="TreeGrafter"/>
</dbReference>
<reference evidence="13" key="1">
    <citation type="submission" date="2016-07" db="EMBL/GenBank/DDBJ databases">
        <title>De novo transcriptome assembly of four accessions of the metal hyperaccumulator plant Noccaea caerulescens.</title>
        <authorList>
            <person name="Blande D."/>
            <person name="Halimaa P."/>
            <person name="Tervahauta A.I."/>
            <person name="Aarts M.G."/>
            <person name="Karenlampi S.O."/>
        </authorList>
    </citation>
    <scope>NUCLEOTIDE SEQUENCE</scope>
</reference>
<dbReference type="GO" id="GO:0048564">
    <property type="term" value="P:photosystem I assembly"/>
    <property type="evidence" value="ECO:0007669"/>
    <property type="project" value="TreeGrafter"/>
</dbReference>
<evidence type="ECO:0000259" key="12">
    <source>
        <dbReference type="Pfam" id="PF03161"/>
    </source>
</evidence>
<dbReference type="GO" id="GO:0009507">
    <property type="term" value="C:chloroplast"/>
    <property type="evidence" value="ECO:0007669"/>
    <property type="project" value="UniProtKB-SubCell"/>
</dbReference>
<comment type="subcellular location">
    <subcellularLocation>
        <location evidence="1">Plastid</location>
        <location evidence="1">Chloroplast</location>
    </subcellularLocation>
</comment>
<keyword evidence="8" id="KW-0508">mRNA splicing</keyword>
<dbReference type="EMBL" id="GEVL01014034">
    <property type="protein sequence ID" value="JAU63307.1"/>
    <property type="molecule type" value="Transcribed_RNA"/>
</dbReference>
<dbReference type="InterPro" id="IPR052500">
    <property type="entry name" value="Chloro/Mito_RNA_Process"/>
</dbReference>
<dbReference type="PANTHER" id="PTHR47539:SF1">
    <property type="entry name" value="PENTATRICOPEPTIDE REPEAT-CONTAINING PROTEIN OTP51, CHLOROPLASTIC"/>
    <property type="match status" value="1"/>
</dbReference>